<dbReference type="SUPFAM" id="SSF48452">
    <property type="entry name" value="TPR-like"/>
    <property type="match status" value="1"/>
</dbReference>
<dbReference type="InterPro" id="IPR003107">
    <property type="entry name" value="HAT"/>
</dbReference>
<accession>A0A9N9ME49</accession>
<dbReference type="InterPro" id="IPR013949">
    <property type="entry name" value="Utp6"/>
</dbReference>
<dbReference type="OrthoDB" id="28112at2759"/>
<dbReference type="PANTHER" id="PTHR23271">
    <property type="entry name" value="HEPATOCELLULAR CARCINOMA-ASSOCIATED ANTIGEN 66"/>
    <property type="match status" value="1"/>
</dbReference>
<dbReference type="Proteomes" id="UP001152799">
    <property type="component" value="Chromosome 1"/>
</dbReference>
<dbReference type="InterPro" id="IPR011990">
    <property type="entry name" value="TPR-like_helical_dom_sf"/>
</dbReference>
<dbReference type="Gene3D" id="1.25.40.10">
    <property type="entry name" value="Tetratricopeptide repeat domain"/>
    <property type="match status" value="1"/>
</dbReference>
<comment type="similarity">
    <text evidence="1">Belongs to the UTP6 family.</text>
</comment>
<proteinExistence type="inferred from homology"/>
<evidence type="ECO:0000256" key="1">
    <source>
        <dbReference type="ARBA" id="ARBA00010734"/>
    </source>
</evidence>
<dbReference type="GO" id="GO:0032040">
    <property type="term" value="C:small-subunit processome"/>
    <property type="evidence" value="ECO:0007669"/>
    <property type="project" value="TreeGrafter"/>
</dbReference>
<dbReference type="EMBL" id="OU892277">
    <property type="protein sequence ID" value="CAG9760559.1"/>
    <property type="molecule type" value="Genomic_DNA"/>
</dbReference>
<evidence type="ECO:0000313" key="3">
    <source>
        <dbReference type="Proteomes" id="UP001152799"/>
    </source>
</evidence>
<sequence length="593" mass="70103">MENMEGLIMDERVQSIVKKRMAAFETAIIPLVNSKLFDQEEMSKLINKVGLHELKLAALKPGLDDFNSATKYEEGVYFELRRRAKHVHALQDIDQLERIFVKRILATYRKGLKHYPNDYHFNSNCFEFIKRFPDSQILTRQIATNMLELFEYNPEVVRKIASWYFIIGKTENAFCILLRGRDRYPDSMRIYLDLIELEIKLYHEMKLYKEKSNHQTLTLILNRFKTYIDGIVRAKITYRFLKEIILIIENLEPFKGVVDYTIEQIILGYTNEPDAWTFIALRELKGDSYLYDRKRSTPHFYILKAVQRFKDGILMVSPANKPILWRKYLDMLMKVHKEQKSSQTLSLLQDGLEAATRAEIPLQEAHYVAWFECGLNNVVTLIEKMEEGTKKHPSSVLLWSLYLKFYICQDDRNLAAYVFEKAIDALGPKSVKIWEAYYSYHKLGFPPRDIDILFQKVMSQSDQEIVQLFKPRYLDWALESRGVAAARKLYLRLASEPPYIKRLHQTMFRADKMEDIQVLSTPFQEKVLDYWMEQFGAEDVEVHFQKIMHVKQLGGRDVRLKLLTIFDKAIRTLSDPKKISQFRIMIHQNKLFF</sequence>
<dbReference type="PANTHER" id="PTHR23271:SF1">
    <property type="entry name" value="U3 SMALL NUCLEOLAR RNA-ASSOCIATED PROTEIN 6 HOMOLOG"/>
    <property type="match status" value="1"/>
</dbReference>
<organism evidence="2 3">
    <name type="scientific">Ceutorhynchus assimilis</name>
    <name type="common">cabbage seed weevil</name>
    <dbReference type="NCBI Taxonomy" id="467358"/>
    <lineage>
        <taxon>Eukaryota</taxon>
        <taxon>Metazoa</taxon>
        <taxon>Ecdysozoa</taxon>
        <taxon>Arthropoda</taxon>
        <taxon>Hexapoda</taxon>
        <taxon>Insecta</taxon>
        <taxon>Pterygota</taxon>
        <taxon>Neoptera</taxon>
        <taxon>Endopterygota</taxon>
        <taxon>Coleoptera</taxon>
        <taxon>Polyphaga</taxon>
        <taxon>Cucujiformia</taxon>
        <taxon>Curculionidae</taxon>
        <taxon>Ceutorhynchinae</taxon>
        <taxon>Ceutorhynchus</taxon>
    </lineage>
</organism>
<evidence type="ECO:0000313" key="2">
    <source>
        <dbReference type="EMBL" id="CAG9760559.1"/>
    </source>
</evidence>
<reference evidence="2" key="1">
    <citation type="submission" date="2022-01" db="EMBL/GenBank/DDBJ databases">
        <authorList>
            <person name="King R."/>
        </authorList>
    </citation>
    <scope>NUCLEOTIDE SEQUENCE</scope>
</reference>
<gene>
    <name evidence="2" type="ORF">CEUTPL_LOCUS1283</name>
</gene>
<dbReference type="AlphaFoldDB" id="A0A9N9ME49"/>
<keyword evidence="3" id="KW-1185">Reference proteome</keyword>
<dbReference type="SMART" id="SM00386">
    <property type="entry name" value="HAT"/>
    <property type="match status" value="4"/>
</dbReference>
<dbReference type="GO" id="GO:0030515">
    <property type="term" value="F:snoRNA binding"/>
    <property type="evidence" value="ECO:0007669"/>
    <property type="project" value="InterPro"/>
</dbReference>
<dbReference type="GO" id="GO:0034388">
    <property type="term" value="C:Pwp2p-containing subcomplex of 90S preribosome"/>
    <property type="evidence" value="ECO:0007669"/>
    <property type="project" value="TreeGrafter"/>
</dbReference>
<protein>
    <recommendedName>
        <fullName evidence="4">U3 small nucleolar RNA-associated protein 6 homolog</fullName>
    </recommendedName>
</protein>
<name>A0A9N9ME49_9CUCU</name>
<dbReference type="GO" id="GO:0000462">
    <property type="term" value="P:maturation of SSU-rRNA from tricistronic rRNA transcript (SSU-rRNA, 5.8S rRNA, LSU-rRNA)"/>
    <property type="evidence" value="ECO:0007669"/>
    <property type="project" value="InterPro"/>
</dbReference>
<evidence type="ECO:0008006" key="4">
    <source>
        <dbReference type="Google" id="ProtNLM"/>
    </source>
</evidence>